<dbReference type="EC" id="1.14.17.3" evidence="3"/>
<dbReference type="Gene3D" id="2.60.120.230">
    <property type="match status" value="1"/>
</dbReference>
<name>A0A8S1EW44_9PELO</name>
<dbReference type="InterPro" id="IPR014784">
    <property type="entry name" value="Cu2_ascorb_mOase-like_C"/>
</dbReference>
<keyword evidence="16" id="KW-0812">Transmembrane</keyword>
<dbReference type="EMBL" id="CADEPM010000006">
    <property type="protein sequence ID" value="CAB3407921.1"/>
    <property type="molecule type" value="Genomic_DNA"/>
</dbReference>
<gene>
    <name evidence="18" type="ORF">CBOVIS_LOCUS9770</name>
</gene>
<evidence type="ECO:0000313" key="18">
    <source>
        <dbReference type="EMBL" id="CAB3407921.1"/>
    </source>
</evidence>
<dbReference type="PROSITE" id="PS50158">
    <property type="entry name" value="ZF_CCHC"/>
    <property type="match status" value="1"/>
</dbReference>
<feature type="domain" description="CCHC-type" evidence="17">
    <location>
        <begin position="5"/>
        <end position="20"/>
    </location>
</feature>
<feature type="disulfide bond" evidence="14">
    <location>
        <begin position="425"/>
        <end position="446"/>
    </location>
</feature>
<reference evidence="18 19" key="1">
    <citation type="submission" date="2020-04" db="EMBL/GenBank/DDBJ databases">
        <authorList>
            <person name="Laetsch R D."/>
            <person name="Stevens L."/>
            <person name="Kumar S."/>
            <person name="Blaxter L. M."/>
        </authorList>
    </citation>
    <scope>NUCLEOTIDE SEQUENCE [LARGE SCALE GENOMIC DNA]</scope>
</reference>
<keyword evidence="7" id="KW-0560">Oxidoreductase</keyword>
<evidence type="ECO:0000256" key="7">
    <source>
        <dbReference type="ARBA" id="ARBA00023002"/>
    </source>
</evidence>
<dbReference type="GO" id="GO:0008270">
    <property type="term" value="F:zinc ion binding"/>
    <property type="evidence" value="ECO:0007669"/>
    <property type="project" value="UniProtKB-KW"/>
</dbReference>
<evidence type="ECO:0000256" key="9">
    <source>
        <dbReference type="ARBA" id="ARBA00023033"/>
    </source>
</evidence>
<dbReference type="GO" id="GO:0006518">
    <property type="term" value="P:peptide metabolic process"/>
    <property type="evidence" value="ECO:0007669"/>
    <property type="project" value="InterPro"/>
</dbReference>
<keyword evidence="10 14" id="KW-1015">Disulfide bond</keyword>
<keyword evidence="8 13" id="KW-0186">Copper</keyword>
<keyword evidence="16" id="KW-1133">Transmembrane helix</keyword>
<dbReference type="GO" id="GO:0005507">
    <property type="term" value="F:copper ion binding"/>
    <property type="evidence" value="ECO:0007669"/>
    <property type="project" value="InterPro"/>
</dbReference>
<dbReference type="Gene3D" id="4.10.60.10">
    <property type="entry name" value="Zinc finger, CCHC-type"/>
    <property type="match status" value="1"/>
</dbReference>
<keyword evidence="4" id="KW-0964">Secreted</keyword>
<dbReference type="GO" id="GO:0005576">
    <property type="term" value="C:extracellular region"/>
    <property type="evidence" value="ECO:0007669"/>
    <property type="project" value="UniProtKB-SubCell"/>
</dbReference>
<proteinExistence type="inferred from homology"/>
<feature type="disulfide bond" evidence="14">
    <location>
        <begin position="234"/>
        <end position="262"/>
    </location>
</feature>
<dbReference type="Gene3D" id="2.60.120.310">
    <property type="entry name" value="Copper type II, ascorbate-dependent monooxygenase, N-terminal domain"/>
    <property type="match status" value="1"/>
</dbReference>
<feature type="binding site" evidence="13">
    <location>
        <position position="370"/>
    </location>
    <ligand>
        <name>Cu(2+)</name>
        <dbReference type="ChEBI" id="CHEBI:29036"/>
        <label>1</label>
        <note>catalytic</note>
    </ligand>
</feature>
<dbReference type="Pfam" id="PF01082">
    <property type="entry name" value="Cu2_monooxygen"/>
    <property type="match status" value="1"/>
</dbReference>
<evidence type="ECO:0000313" key="19">
    <source>
        <dbReference type="Proteomes" id="UP000494206"/>
    </source>
</evidence>
<dbReference type="GO" id="GO:0019899">
    <property type="term" value="F:enzyme binding"/>
    <property type="evidence" value="ECO:0007669"/>
    <property type="project" value="UniProtKB-ARBA"/>
</dbReference>
<feature type="transmembrane region" description="Helical" evidence="16">
    <location>
        <begin position="163"/>
        <end position="181"/>
    </location>
</feature>
<evidence type="ECO:0000256" key="6">
    <source>
        <dbReference type="ARBA" id="ARBA00022729"/>
    </source>
</evidence>
<dbReference type="Proteomes" id="UP000494206">
    <property type="component" value="Unassembled WGS sequence"/>
</dbReference>
<feature type="binding site" evidence="13">
    <location>
        <position position="368"/>
    </location>
    <ligand>
        <name>Cu(2+)</name>
        <dbReference type="ChEBI" id="CHEBI:29036"/>
        <label>1</label>
        <note>catalytic</note>
    </ligand>
</feature>
<keyword evidence="16" id="KW-0472">Membrane</keyword>
<dbReference type="SUPFAM" id="SSF49742">
    <property type="entry name" value="PHM/PNGase F"/>
    <property type="match status" value="2"/>
</dbReference>
<evidence type="ECO:0000259" key="17">
    <source>
        <dbReference type="PROSITE" id="PS50158"/>
    </source>
</evidence>
<accession>A0A8S1EW44</accession>
<dbReference type="OrthoDB" id="10044505at2759"/>
<feature type="binding site" evidence="13">
    <location>
        <position position="228"/>
    </location>
    <ligand>
        <name>Cu(2+)</name>
        <dbReference type="ChEBI" id="CHEBI:29036"/>
        <label>1</label>
        <note>catalytic</note>
    </ligand>
</feature>
<feature type="disulfide bond" evidence="14">
    <location>
        <begin position="202"/>
        <end position="246"/>
    </location>
</feature>
<dbReference type="InterPro" id="IPR014783">
    <property type="entry name" value="Cu2_ascorb_mOase_CS-2"/>
</dbReference>
<dbReference type="GO" id="GO:0003676">
    <property type="term" value="F:nucleic acid binding"/>
    <property type="evidence" value="ECO:0007669"/>
    <property type="project" value="InterPro"/>
</dbReference>
<feature type="binding site" evidence="13">
    <location>
        <position position="445"/>
    </location>
    <ligand>
        <name>Cu(2+)</name>
        <dbReference type="ChEBI" id="CHEBI:29036"/>
        <label>1</label>
        <note>catalytic</note>
    </ligand>
</feature>
<keyword evidence="5 13" id="KW-0479">Metal-binding</keyword>
<dbReference type="Pfam" id="PF00098">
    <property type="entry name" value="zf-CCHC"/>
    <property type="match status" value="1"/>
</dbReference>
<evidence type="ECO:0000256" key="14">
    <source>
        <dbReference type="PIRSR" id="PIRSR600720-3"/>
    </source>
</evidence>
<dbReference type="GO" id="GO:0004504">
    <property type="term" value="F:peptidylglycine monooxygenase activity"/>
    <property type="evidence" value="ECO:0007669"/>
    <property type="project" value="UniProtKB-EC"/>
</dbReference>
<keyword evidence="15" id="KW-0863">Zinc-finger</keyword>
<evidence type="ECO:0000256" key="2">
    <source>
        <dbReference type="ARBA" id="ARBA00010676"/>
    </source>
</evidence>
<dbReference type="InterPro" id="IPR001878">
    <property type="entry name" value="Znf_CCHC"/>
</dbReference>
<dbReference type="Pfam" id="PF03712">
    <property type="entry name" value="Cu2_monoox_C"/>
    <property type="match status" value="1"/>
</dbReference>
<dbReference type="GO" id="GO:0016020">
    <property type="term" value="C:membrane"/>
    <property type="evidence" value="ECO:0007669"/>
    <property type="project" value="InterPro"/>
</dbReference>
<keyword evidence="19" id="KW-1185">Reference proteome</keyword>
<protein>
    <recommendedName>
        <fullName evidence="3">peptidylglycine monooxygenase</fullName>
        <ecNumber evidence="3">1.14.17.3</ecNumber>
    </recommendedName>
</protein>
<dbReference type="GO" id="GO:0005737">
    <property type="term" value="C:cytoplasm"/>
    <property type="evidence" value="ECO:0007669"/>
    <property type="project" value="UniProtKB-ARBA"/>
</dbReference>
<evidence type="ECO:0000256" key="16">
    <source>
        <dbReference type="SAM" id="Phobius"/>
    </source>
</evidence>
<dbReference type="FunFam" id="2.60.120.310:FF:000005">
    <property type="entry name" value="Peptidylglycine alpha-hydroxylating monooxygenase"/>
    <property type="match status" value="1"/>
</dbReference>
<comment type="subcellular location">
    <subcellularLocation>
        <location evidence="1">Secreted</location>
    </subcellularLocation>
</comment>
<feature type="disulfide bond" evidence="14">
    <location>
        <begin position="352"/>
        <end position="464"/>
    </location>
</feature>
<comment type="similarity">
    <text evidence="2">Belongs to the copper type II ascorbate-dependent monooxygenase family.</text>
</comment>
<comment type="catalytic activity">
    <reaction evidence="12">
        <text>a [peptide]-C-terminal glycine + 2 L-ascorbate + O2 = a [peptide]-C-terminal (2S)-2-hydroxyglycine + 2 monodehydro-L-ascorbate radical + H2O</text>
        <dbReference type="Rhea" id="RHEA:21452"/>
        <dbReference type="Rhea" id="RHEA-COMP:13486"/>
        <dbReference type="Rhea" id="RHEA-COMP:15321"/>
        <dbReference type="ChEBI" id="CHEBI:15377"/>
        <dbReference type="ChEBI" id="CHEBI:15379"/>
        <dbReference type="ChEBI" id="CHEBI:38290"/>
        <dbReference type="ChEBI" id="CHEBI:59513"/>
        <dbReference type="ChEBI" id="CHEBI:137000"/>
        <dbReference type="ChEBI" id="CHEBI:142768"/>
        <dbReference type="EC" id="1.14.17.3"/>
    </reaction>
</comment>
<dbReference type="PANTHER" id="PTHR10680:SF14">
    <property type="entry name" value="PEPTIDYL-GLYCINE ALPHA-AMIDATING MONOOXYGENASE"/>
    <property type="match status" value="1"/>
</dbReference>
<comment type="cofactor">
    <cofactor evidence="13">
        <name>Cu(2+)</name>
        <dbReference type="ChEBI" id="CHEBI:29036"/>
    </cofactor>
    <text evidence="13">Binds 2 Cu(2+) ions per subunit.</text>
</comment>
<dbReference type="InterPro" id="IPR000720">
    <property type="entry name" value="PHM/PAL"/>
</dbReference>
<evidence type="ECO:0000256" key="13">
    <source>
        <dbReference type="PIRSR" id="PIRSR600720-2"/>
    </source>
</evidence>
<feature type="binding site" evidence="13">
    <location>
        <position position="303"/>
    </location>
    <ligand>
        <name>Cu(2+)</name>
        <dbReference type="ChEBI" id="CHEBI:29036"/>
        <label>1</label>
        <note>catalytic</note>
    </ligand>
</feature>
<feature type="binding site" evidence="13">
    <location>
        <position position="227"/>
    </location>
    <ligand>
        <name>Cu(2+)</name>
        <dbReference type="ChEBI" id="CHEBI:29036"/>
        <label>1</label>
        <note>catalytic</note>
    </ligand>
</feature>
<organism evidence="18 19">
    <name type="scientific">Caenorhabditis bovis</name>
    <dbReference type="NCBI Taxonomy" id="2654633"/>
    <lineage>
        <taxon>Eukaryota</taxon>
        <taxon>Metazoa</taxon>
        <taxon>Ecdysozoa</taxon>
        <taxon>Nematoda</taxon>
        <taxon>Chromadorea</taxon>
        <taxon>Rhabditida</taxon>
        <taxon>Rhabditina</taxon>
        <taxon>Rhabditomorpha</taxon>
        <taxon>Rhabditoidea</taxon>
        <taxon>Rhabditidae</taxon>
        <taxon>Peloderinae</taxon>
        <taxon>Caenorhabditis</taxon>
    </lineage>
</organism>
<evidence type="ECO:0000256" key="10">
    <source>
        <dbReference type="ARBA" id="ARBA00023157"/>
    </source>
</evidence>
<evidence type="ECO:0000256" key="4">
    <source>
        <dbReference type="ARBA" id="ARBA00022525"/>
    </source>
</evidence>
<comment type="caution">
    <text evidence="18">The sequence shown here is derived from an EMBL/GenBank/DDBJ whole genome shotgun (WGS) entry which is preliminary data.</text>
</comment>
<evidence type="ECO:0000256" key="3">
    <source>
        <dbReference type="ARBA" id="ARBA00012689"/>
    </source>
</evidence>
<evidence type="ECO:0000256" key="8">
    <source>
        <dbReference type="ARBA" id="ARBA00023008"/>
    </source>
</evidence>
<dbReference type="SMART" id="SM00343">
    <property type="entry name" value="ZnF_C2HC"/>
    <property type="match status" value="1"/>
</dbReference>
<dbReference type="SUPFAM" id="SSF57756">
    <property type="entry name" value="Retrovirus zinc finger-like domains"/>
    <property type="match status" value="1"/>
</dbReference>
<evidence type="ECO:0000256" key="5">
    <source>
        <dbReference type="ARBA" id="ARBA00022723"/>
    </source>
</evidence>
<dbReference type="InterPro" id="IPR000323">
    <property type="entry name" value="Cu2_ascorb_mOase_N"/>
</dbReference>
<keyword evidence="15" id="KW-0862">Zinc</keyword>
<dbReference type="PANTHER" id="PTHR10680">
    <property type="entry name" value="PEPTIDYL-GLYCINE ALPHA-AMIDATING MONOOXYGENASE"/>
    <property type="match status" value="1"/>
</dbReference>
<dbReference type="InterPro" id="IPR036939">
    <property type="entry name" value="Cu2_ascorb_mOase_N_sf"/>
</dbReference>
<sequence>MNSVKCYNCLKTGHISNNCPGKDIRESPYNSSRKKFDDRYEDRSCCDALDSQFLDSQLDSLFKTDVETRSIESDNVRNASRISEMSMSSRQMPRNHNPGFRSLNGVSEKSHPICSPVEDDFMTIETQRNLTSSDGKEYREWTMIRFPSKRAHSIPFLKRKSPGMLAAMSTFLILIVGFLSTDALKTQFLMPGVIPEAETYLCTSVELSENEDYLVGFEAVNEEKNVHHILLFGCEEPGSDEPVWDCGEMSKPMDGMPRAPTCGSKPAILYAWAHDAPPLKLPKDVGFRVGGNTPVRHLVMQVHYMHDKPNPDASGVEITYTVEPQPKLAATMLLVTGGVLPANKTEKFETACVIEEDVVMHPFAYRTHTHRHGVDVSGWIVKEDENGDDHWTLIGRRDPQKPQMFVPVDNSSLVISQGDMVTARCILKNNENRDIAMGATGEDEMCNLYVMYWTDGDVMEDNTCFSPGAPNYRWSSEAALNHIPA</sequence>
<keyword evidence="11" id="KW-0325">Glycoprotein</keyword>
<evidence type="ECO:0000256" key="12">
    <source>
        <dbReference type="ARBA" id="ARBA00048431"/>
    </source>
</evidence>
<dbReference type="InterPro" id="IPR008977">
    <property type="entry name" value="PHM/PNGase_F_dom_sf"/>
</dbReference>
<evidence type="ECO:0000256" key="11">
    <source>
        <dbReference type="ARBA" id="ARBA00023180"/>
    </source>
</evidence>
<evidence type="ECO:0000256" key="15">
    <source>
        <dbReference type="PROSITE-ProRule" id="PRU00047"/>
    </source>
</evidence>
<keyword evidence="9" id="KW-0503">Monooxygenase</keyword>
<dbReference type="AlphaFoldDB" id="A0A8S1EW44"/>
<dbReference type="PROSITE" id="PS00085">
    <property type="entry name" value="CU2_MONOOXYGENASE_2"/>
    <property type="match status" value="1"/>
</dbReference>
<dbReference type="PRINTS" id="PR00790">
    <property type="entry name" value="PAMONOXGNASE"/>
</dbReference>
<keyword evidence="6" id="KW-0732">Signal</keyword>
<dbReference type="InterPro" id="IPR024548">
    <property type="entry name" value="Cu2_monoox_C"/>
</dbReference>
<evidence type="ECO:0000256" key="1">
    <source>
        <dbReference type="ARBA" id="ARBA00004613"/>
    </source>
</evidence>
<dbReference type="InterPro" id="IPR036875">
    <property type="entry name" value="Znf_CCHC_sf"/>
</dbReference>